<protein>
    <submittedName>
        <fullName evidence="5">Electron transfer flavoprotein subunit alpha</fullName>
    </submittedName>
</protein>
<evidence type="ECO:0000259" key="3">
    <source>
        <dbReference type="Pfam" id="PF00766"/>
    </source>
</evidence>
<keyword evidence="6" id="KW-1185">Reference proteome</keyword>
<name>A0A5E6MAB4_9BACT</name>
<dbReference type="SUPFAM" id="SSF52467">
    <property type="entry name" value="DHS-like NAD/FAD-binding domain"/>
    <property type="match status" value="1"/>
</dbReference>
<dbReference type="GO" id="GO:0033539">
    <property type="term" value="P:fatty acid beta-oxidation using acyl-CoA dehydrogenase"/>
    <property type="evidence" value="ECO:0007669"/>
    <property type="project" value="TreeGrafter"/>
</dbReference>
<dbReference type="Pfam" id="PF01012">
    <property type="entry name" value="ETF"/>
    <property type="match status" value="1"/>
</dbReference>
<dbReference type="Pfam" id="PF00766">
    <property type="entry name" value="ETF_alpha"/>
    <property type="match status" value="1"/>
</dbReference>
<dbReference type="Proteomes" id="UP000381693">
    <property type="component" value="Unassembled WGS sequence"/>
</dbReference>
<dbReference type="Gene3D" id="3.40.50.620">
    <property type="entry name" value="HUPs"/>
    <property type="match status" value="1"/>
</dbReference>
<feature type="domain" description="Electron transfer flavoprotein alpha/beta-subunit N-terminal" evidence="4">
    <location>
        <begin position="3"/>
        <end position="124"/>
    </location>
</feature>
<dbReference type="PANTHER" id="PTHR43153">
    <property type="entry name" value="ELECTRON TRANSFER FLAVOPROTEIN ALPHA"/>
    <property type="match status" value="1"/>
</dbReference>
<gene>
    <name evidence="5" type="primary">etfA</name>
    <name evidence="5" type="ORF">MAMC_00485</name>
</gene>
<dbReference type="InterPro" id="IPR014730">
    <property type="entry name" value="ETF_a/b_N"/>
</dbReference>
<dbReference type="InterPro" id="IPR014729">
    <property type="entry name" value="Rossmann-like_a/b/a_fold"/>
</dbReference>
<evidence type="ECO:0000313" key="5">
    <source>
        <dbReference type="EMBL" id="VVM05253.1"/>
    </source>
</evidence>
<dbReference type="GO" id="GO:0009055">
    <property type="term" value="F:electron transfer activity"/>
    <property type="evidence" value="ECO:0007669"/>
    <property type="project" value="InterPro"/>
</dbReference>
<dbReference type="AlphaFoldDB" id="A0A5E6MAB4"/>
<sequence length="215" mass="22124">MFGAEAILLADHPSLEHPLADRYGVLLADLVREEGATLLCAASSTFSRDLLPRAAGPLQVPMLSDVTGAAADGDAFLCRRAIFAGNGVATVQMEGPVCLMTLLPAAFGLPEQKGPESPVRHVALEEAALPRGTEFVGRSVLPAGGRPDATEASIVVSGGRAFRSREEVEKHVGGLADALGGVVGSTRALVDAGITPNPLRIGHTGKNVAPELPLP</sequence>
<accession>A0A5E6MAB4</accession>
<dbReference type="EMBL" id="CABFUZ020000082">
    <property type="protein sequence ID" value="VVM05253.1"/>
    <property type="molecule type" value="Genomic_DNA"/>
</dbReference>
<reference evidence="5" key="1">
    <citation type="submission" date="2019-09" db="EMBL/GenBank/DDBJ databases">
        <authorList>
            <person name="Cremers G."/>
        </authorList>
    </citation>
    <scope>NUCLEOTIDE SEQUENCE [LARGE SCALE GENOMIC DNA]</scope>
    <source>
        <strain evidence="5">3B</strain>
    </source>
</reference>
<dbReference type="SUPFAM" id="SSF52402">
    <property type="entry name" value="Adenine nucleotide alpha hydrolases-like"/>
    <property type="match status" value="1"/>
</dbReference>
<evidence type="ECO:0000256" key="2">
    <source>
        <dbReference type="ARBA" id="ARBA00022982"/>
    </source>
</evidence>
<dbReference type="Gene3D" id="3.40.50.1220">
    <property type="entry name" value="TPP-binding domain"/>
    <property type="match status" value="1"/>
</dbReference>
<comment type="caution">
    <text evidence="5">The sequence shown here is derived from an EMBL/GenBank/DDBJ whole genome shotgun (WGS) entry which is preliminary data.</text>
</comment>
<keyword evidence="2" id="KW-0249">Electron transport</keyword>
<organism evidence="5 6">
    <name type="scientific">Methylacidimicrobium cyclopophantes</name>
    <dbReference type="NCBI Taxonomy" id="1041766"/>
    <lineage>
        <taxon>Bacteria</taxon>
        <taxon>Pseudomonadati</taxon>
        <taxon>Verrucomicrobiota</taxon>
        <taxon>Methylacidimicrobium</taxon>
    </lineage>
</organism>
<proteinExistence type="inferred from homology"/>
<feature type="domain" description="Electron transfer flavoprotein alpha subunit C-terminal" evidence="3">
    <location>
        <begin position="150"/>
        <end position="212"/>
    </location>
</feature>
<dbReference type="PANTHER" id="PTHR43153:SF1">
    <property type="entry name" value="ELECTRON TRANSFER FLAVOPROTEIN SUBUNIT ALPHA, MITOCHONDRIAL"/>
    <property type="match status" value="1"/>
</dbReference>
<keyword evidence="2" id="KW-0813">Transport</keyword>
<evidence type="ECO:0000259" key="4">
    <source>
        <dbReference type="Pfam" id="PF01012"/>
    </source>
</evidence>
<dbReference type="InterPro" id="IPR014731">
    <property type="entry name" value="ETF_asu_C"/>
</dbReference>
<dbReference type="InterPro" id="IPR029035">
    <property type="entry name" value="DHS-like_NAD/FAD-binding_dom"/>
</dbReference>
<comment type="similarity">
    <text evidence="1">Belongs to the ETF alpha-subunit/FixB family.</text>
</comment>
<dbReference type="RefSeq" id="WP_246189488.1">
    <property type="nucleotide sequence ID" value="NZ_CABFUZ020000082.1"/>
</dbReference>
<dbReference type="InterPro" id="IPR001308">
    <property type="entry name" value="ETF_a/FixB"/>
</dbReference>
<evidence type="ECO:0000256" key="1">
    <source>
        <dbReference type="ARBA" id="ARBA00005817"/>
    </source>
</evidence>
<dbReference type="GO" id="GO:0050660">
    <property type="term" value="F:flavin adenine dinucleotide binding"/>
    <property type="evidence" value="ECO:0007669"/>
    <property type="project" value="InterPro"/>
</dbReference>
<evidence type="ECO:0000313" key="6">
    <source>
        <dbReference type="Proteomes" id="UP000381693"/>
    </source>
</evidence>